<sequence length="343" mass="38112">MTDVKIVPPHANSTEPVFGPLRSHGRFPYRPITDADDYAWPNGAGLAVYLGFNVEHFAFGEGLGANLGPVSPQPDVLNYSWREYGNRVGAWRCLELFDEMRMPAGVLLNTALYDHCPELLDACLARGDELIGHGHTNARRQSEYDEAGERALLIHCRDRIAAHAGTAPAGWLSPWISETMLTPDLLAETGYRYTLNWCHDDRPVRMDTRGGPLWSIPYPQELNDIPMIIGRQLDGRDFADMIIDQCDEMLAQAYRSRPEGPRVQPLVMGIALHPYLVGQPYRLRHLRRALAHIAAERDAGRVWFTTPGEICTHMERVAPLPASGAHPAQPAMPPAAVTATASR</sequence>
<dbReference type="SUPFAM" id="SSF88713">
    <property type="entry name" value="Glycoside hydrolase/deacetylase"/>
    <property type="match status" value="1"/>
</dbReference>
<accession>A0ABM8X6I4</accession>
<proteinExistence type="predicted"/>
<evidence type="ECO:0000256" key="1">
    <source>
        <dbReference type="SAM" id="MobiDB-lite"/>
    </source>
</evidence>
<protein>
    <recommendedName>
        <fullName evidence="4">Polysaccharide deacetylase</fullName>
    </recommendedName>
</protein>
<dbReference type="InterPro" id="IPR011330">
    <property type="entry name" value="Glyco_hydro/deAcase_b/a-brl"/>
</dbReference>
<evidence type="ECO:0000313" key="3">
    <source>
        <dbReference type="Proteomes" id="UP000721236"/>
    </source>
</evidence>
<dbReference type="PANTHER" id="PTHR43123">
    <property type="entry name" value="POLYSACCHARIDE DEACETYLASE-RELATED"/>
    <property type="match status" value="1"/>
</dbReference>
<dbReference type="Proteomes" id="UP000721236">
    <property type="component" value="Unassembled WGS sequence"/>
</dbReference>
<keyword evidence="3" id="KW-1185">Reference proteome</keyword>
<feature type="compositionally biased region" description="Low complexity" evidence="1">
    <location>
        <begin position="325"/>
        <end position="343"/>
    </location>
</feature>
<evidence type="ECO:0000313" key="2">
    <source>
        <dbReference type="EMBL" id="CAG9175542.1"/>
    </source>
</evidence>
<gene>
    <name evidence="2" type="ORF">LMG21510_02896</name>
</gene>
<organism evidence="2 3">
    <name type="scientific">Cupriavidus respiraculi</name>
    <dbReference type="NCBI Taxonomy" id="195930"/>
    <lineage>
        <taxon>Bacteria</taxon>
        <taxon>Pseudomonadati</taxon>
        <taxon>Pseudomonadota</taxon>
        <taxon>Betaproteobacteria</taxon>
        <taxon>Burkholderiales</taxon>
        <taxon>Burkholderiaceae</taxon>
        <taxon>Cupriavidus</taxon>
    </lineage>
</organism>
<name>A0ABM8X6I4_9BURK</name>
<dbReference type="PANTHER" id="PTHR43123:SF4">
    <property type="entry name" value="POLYSACCHARIDE DEACETYLASE"/>
    <property type="match status" value="1"/>
</dbReference>
<feature type="region of interest" description="Disordered" evidence="1">
    <location>
        <begin position="321"/>
        <end position="343"/>
    </location>
</feature>
<dbReference type="EMBL" id="CAJZAH010000002">
    <property type="protein sequence ID" value="CAG9175542.1"/>
    <property type="molecule type" value="Genomic_DNA"/>
</dbReference>
<dbReference type="RefSeq" id="WP_224042362.1">
    <property type="nucleotide sequence ID" value="NZ_CAJZAH010000002.1"/>
</dbReference>
<reference evidence="2 3" key="1">
    <citation type="submission" date="2021-08" db="EMBL/GenBank/DDBJ databases">
        <authorList>
            <person name="Peeters C."/>
        </authorList>
    </citation>
    <scope>NUCLEOTIDE SEQUENCE [LARGE SCALE GENOMIC DNA]</scope>
    <source>
        <strain evidence="2 3">LMG 21510</strain>
    </source>
</reference>
<dbReference type="CDD" id="cd10979">
    <property type="entry name" value="CE4_PuuE_like"/>
    <property type="match status" value="1"/>
</dbReference>
<evidence type="ECO:0008006" key="4">
    <source>
        <dbReference type="Google" id="ProtNLM"/>
    </source>
</evidence>
<comment type="caution">
    <text evidence="2">The sequence shown here is derived from an EMBL/GenBank/DDBJ whole genome shotgun (WGS) entry which is preliminary data.</text>
</comment>
<dbReference type="Gene3D" id="3.20.20.370">
    <property type="entry name" value="Glycoside hydrolase/deacetylase"/>
    <property type="match status" value="1"/>
</dbReference>